<dbReference type="Gene3D" id="2.60.40.2440">
    <property type="entry name" value="Carbohydrate binding type-21 domain"/>
    <property type="match status" value="1"/>
</dbReference>
<dbReference type="InterPro" id="IPR038175">
    <property type="entry name" value="CBM21_dom_sf"/>
</dbReference>
<dbReference type="PANTHER" id="PTHR12307">
    <property type="entry name" value="PROTEIN PHOSPHATASE 1 REGULATORY SUBUNIT"/>
    <property type="match status" value="1"/>
</dbReference>
<dbReference type="Ensembl" id="ENSCCRT00020004521.1">
    <property type="protein sequence ID" value="ENSCCRP00020003940.1"/>
    <property type="gene ID" value="ENSCCRG00020002310.1"/>
</dbReference>
<feature type="domain" description="CBM21" evidence="4">
    <location>
        <begin position="176"/>
        <end position="286"/>
    </location>
</feature>
<keyword evidence="2 3" id="KW-0119">Carbohydrate metabolism</keyword>
<dbReference type="PANTHER" id="PTHR12307:SF49">
    <property type="entry name" value="PROTEIN PHOSPHATASE 1 REGULATORY SUBUNIT"/>
    <property type="match status" value="1"/>
</dbReference>
<evidence type="ECO:0000256" key="3">
    <source>
        <dbReference type="PIRNR" id="PIRNR038207"/>
    </source>
</evidence>
<gene>
    <name evidence="5" type="primary">LOC109063509</name>
</gene>
<evidence type="ECO:0000256" key="2">
    <source>
        <dbReference type="ARBA" id="ARBA00023277"/>
    </source>
</evidence>
<dbReference type="Proteomes" id="UP000694701">
    <property type="component" value="Unplaced"/>
</dbReference>
<dbReference type="InterPro" id="IPR050782">
    <property type="entry name" value="PP1_regulatory_subunit_3"/>
</dbReference>
<dbReference type="PROSITE" id="PS51159">
    <property type="entry name" value="CBM21"/>
    <property type="match status" value="1"/>
</dbReference>
<evidence type="ECO:0000259" key="4">
    <source>
        <dbReference type="PROSITE" id="PS51159"/>
    </source>
</evidence>
<dbReference type="GO" id="GO:0005979">
    <property type="term" value="P:regulation of glycogen biosynthetic process"/>
    <property type="evidence" value="ECO:0007669"/>
    <property type="project" value="TreeGrafter"/>
</dbReference>
<keyword evidence="1 3" id="KW-0321">Glycogen metabolism</keyword>
<dbReference type="AlphaFoldDB" id="A0A8C2GXW9"/>
<dbReference type="GO" id="GO:0008157">
    <property type="term" value="F:protein phosphatase 1 binding"/>
    <property type="evidence" value="ECO:0007669"/>
    <property type="project" value="TreeGrafter"/>
</dbReference>
<dbReference type="InterPro" id="IPR005036">
    <property type="entry name" value="CBM21_dom"/>
</dbReference>
<proteinExistence type="predicted"/>
<evidence type="ECO:0000313" key="6">
    <source>
        <dbReference type="Proteomes" id="UP000694701"/>
    </source>
</evidence>
<dbReference type="InterPro" id="IPR017434">
    <property type="entry name" value="Pase-1_reg-su_3B/C/D_met"/>
</dbReference>
<dbReference type="GO" id="GO:2001069">
    <property type="term" value="F:glycogen binding"/>
    <property type="evidence" value="ECO:0007669"/>
    <property type="project" value="TreeGrafter"/>
</dbReference>
<organism evidence="5 6">
    <name type="scientific">Cyprinus carpio</name>
    <name type="common">Common carp</name>
    <dbReference type="NCBI Taxonomy" id="7962"/>
    <lineage>
        <taxon>Eukaryota</taxon>
        <taxon>Metazoa</taxon>
        <taxon>Chordata</taxon>
        <taxon>Craniata</taxon>
        <taxon>Vertebrata</taxon>
        <taxon>Euteleostomi</taxon>
        <taxon>Actinopterygii</taxon>
        <taxon>Neopterygii</taxon>
        <taxon>Teleostei</taxon>
        <taxon>Ostariophysi</taxon>
        <taxon>Cypriniformes</taxon>
        <taxon>Cyprinidae</taxon>
        <taxon>Cyprininae</taxon>
        <taxon>Cyprinus</taxon>
    </lineage>
</organism>
<reference evidence="5" key="1">
    <citation type="submission" date="2025-08" db="UniProtKB">
        <authorList>
            <consortium name="Ensembl"/>
        </authorList>
    </citation>
    <scope>IDENTIFICATION</scope>
</reference>
<dbReference type="GO" id="GO:0005977">
    <property type="term" value="P:glycogen metabolic process"/>
    <property type="evidence" value="ECO:0007669"/>
    <property type="project" value="UniProtKB-KW"/>
</dbReference>
<dbReference type="PIRSF" id="PIRSF038207">
    <property type="entry name" value="PP1_GT_animal"/>
    <property type="match status" value="1"/>
</dbReference>
<protein>
    <recommendedName>
        <fullName evidence="3">Protein phosphatase 1 regulatory subunit</fullName>
    </recommendedName>
</protein>
<name>A0A8C2GXW9_CYPCA</name>
<evidence type="ECO:0000256" key="1">
    <source>
        <dbReference type="ARBA" id="ARBA00022600"/>
    </source>
</evidence>
<dbReference type="Pfam" id="PF03370">
    <property type="entry name" value="CBM_21"/>
    <property type="match status" value="1"/>
</dbReference>
<accession>A0A8C2GXW9</accession>
<dbReference type="GO" id="GO:0000164">
    <property type="term" value="C:protein phosphatase type 1 complex"/>
    <property type="evidence" value="ECO:0007669"/>
    <property type="project" value="TreeGrafter"/>
</dbReference>
<evidence type="ECO:0000313" key="5">
    <source>
        <dbReference type="Ensembl" id="ENSCCRP00020003940.1"/>
    </source>
</evidence>
<sequence>MSVFTASAFKVCDHFGRKGNNNSAGRFHYYMLKMTCANVMSRFGPPVSVRSVDMTVGFRCRGSPNINHLLAVSSPKPLRPCLAHQPVFEYRHSPSTGLHTAKKSSRREKRVAFADAKGLSLITVRLFSEKEDKIPREPLKTPRLKKKPSCAKETVNNASRLRLGFEQPCRDFQAFRSRLQDHMVVLESCHVTRCSILGTVRVKNVCFEKAVQIRITFDTWRSHQDVACTYLDQSYGEPGTDVFEFNIRVPERLDPRERIEFCVSYFPAAFSAALWDNNNGDNYCIHVCD</sequence>